<protein>
    <submittedName>
        <fullName evidence="9">Transcription factor bHLH112-like</fullName>
    </submittedName>
</protein>
<evidence type="ECO:0000256" key="3">
    <source>
        <dbReference type="ARBA" id="ARBA00023125"/>
    </source>
</evidence>
<dbReference type="SUPFAM" id="SSF47459">
    <property type="entry name" value="HLH, helix-loop-helix DNA-binding domain"/>
    <property type="match status" value="1"/>
</dbReference>
<dbReference type="RefSeq" id="XP_048132557.1">
    <property type="nucleotide sequence ID" value="XM_048276600.1"/>
</dbReference>
<feature type="compositionally biased region" description="Low complexity" evidence="6">
    <location>
        <begin position="254"/>
        <end position="270"/>
    </location>
</feature>
<name>A0ABM3H7I6_9MYRT</name>
<keyword evidence="3" id="KW-0238">DNA-binding</keyword>
<gene>
    <name evidence="9" type="primary">LOC115727191</name>
</gene>
<dbReference type="Proteomes" id="UP000827889">
    <property type="component" value="Chromosome 3"/>
</dbReference>
<dbReference type="Gene3D" id="4.10.280.10">
    <property type="entry name" value="Helix-loop-helix DNA-binding domain"/>
    <property type="match status" value="1"/>
</dbReference>
<dbReference type="InterPro" id="IPR045843">
    <property type="entry name" value="IND-like"/>
</dbReference>
<comment type="subcellular location">
    <subcellularLocation>
        <location evidence="1">Nucleus</location>
    </subcellularLocation>
</comment>
<reference evidence="9" key="1">
    <citation type="submission" date="2025-08" db="UniProtKB">
        <authorList>
            <consortium name="RefSeq"/>
        </authorList>
    </citation>
    <scope>IDENTIFICATION</scope>
    <source>
        <tissue evidence="9">Leaf</tissue>
    </source>
</reference>
<dbReference type="InterPro" id="IPR011598">
    <property type="entry name" value="bHLH_dom"/>
</dbReference>
<dbReference type="InterPro" id="IPR036638">
    <property type="entry name" value="HLH_DNA-bd_sf"/>
</dbReference>
<evidence type="ECO:0000313" key="9">
    <source>
        <dbReference type="RefSeq" id="XP_048132557.1"/>
    </source>
</evidence>
<evidence type="ECO:0000256" key="2">
    <source>
        <dbReference type="ARBA" id="ARBA00023015"/>
    </source>
</evidence>
<sequence length="465" mass="50180">MAENFQAGICGESWWSSLRGVPFVGGASPCSAVANDGGGFGWAAAAADMAMSNVRARSFEHNDSSLSSGGSMVFEFNHYKAQPLSAVRGCSRSELVVPDVQLTGFGISSPLTPDWNQALLGGGGKFAQSNYCSILNEDMGSRIQKEWSPRRYSSCVVEDSSINGFKQISQEFSSDQSELTSITTSATTVATCEGFSAGFPMGSGLSGGGLYGFPLIQSLLDEPTGFQPQHQSLLNSPARSVNNFSQTNSSDDQSPPSFAKLSPLLKSSSANRQPNRLPLSNIAMASTPMNNLDWTATSPPTIYDQKPSCAQLNTKRNCDDTREVDSAGKKSSSTEPGFKRPRIETPSPLPTFKVRKEKLGDRITALQQLVSPFGKTDTASVLHEAIEYIKFLHDQVHVLSTPYMRNGAPIQHQQGLDKLKDYTSEGPKQDLRSRGLCLVPISSTFPVAHETPVDFWTPTFGGSFR</sequence>
<keyword evidence="4" id="KW-0804">Transcription</keyword>
<dbReference type="PANTHER" id="PTHR16223:SF238">
    <property type="entry name" value="TRANSCRIPTION FACTOR BHLH114"/>
    <property type="match status" value="1"/>
</dbReference>
<feature type="compositionally biased region" description="Polar residues" evidence="6">
    <location>
        <begin position="239"/>
        <end position="253"/>
    </location>
</feature>
<dbReference type="GeneID" id="115727191"/>
<evidence type="ECO:0000259" key="7">
    <source>
        <dbReference type="PROSITE" id="PS50888"/>
    </source>
</evidence>
<evidence type="ECO:0000313" key="8">
    <source>
        <dbReference type="Proteomes" id="UP000827889"/>
    </source>
</evidence>
<feature type="compositionally biased region" description="Basic and acidic residues" evidence="6">
    <location>
        <begin position="316"/>
        <end position="328"/>
    </location>
</feature>
<dbReference type="PROSITE" id="PS50888">
    <property type="entry name" value="BHLH"/>
    <property type="match status" value="1"/>
</dbReference>
<keyword evidence="5" id="KW-0539">Nucleus</keyword>
<evidence type="ECO:0000256" key="6">
    <source>
        <dbReference type="SAM" id="MobiDB-lite"/>
    </source>
</evidence>
<organism evidence="8 9">
    <name type="scientific">Rhodamnia argentea</name>
    <dbReference type="NCBI Taxonomy" id="178133"/>
    <lineage>
        <taxon>Eukaryota</taxon>
        <taxon>Viridiplantae</taxon>
        <taxon>Streptophyta</taxon>
        <taxon>Embryophyta</taxon>
        <taxon>Tracheophyta</taxon>
        <taxon>Spermatophyta</taxon>
        <taxon>Magnoliopsida</taxon>
        <taxon>eudicotyledons</taxon>
        <taxon>Gunneridae</taxon>
        <taxon>Pentapetalae</taxon>
        <taxon>rosids</taxon>
        <taxon>malvids</taxon>
        <taxon>Myrtales</taxon>
        <taxon>Myrtaceae</taxon>
        <taxon>Myrtoideae</taxon>
        <taxon>Myrteae</taxon>
        <taxon>Australasian group</taxon>
        <taxon>Rhodamnia</taxon>
    </lineage>
</organism>
<feature type="region of interest" description="Disordered" evidence="6">
    <location>
        <begin position="313"/>
        <end position="349"/>
    </location>
</feature>
<keyword evidence="2" id="KW-0805">Transcription regulation</keyword>
<evidence type="ECO:0000256" key="1">
    <source>
        <dbReference type="ARBA" id="ARBA00004123"/>
    </source>
</evidence>
<proteinExistence type="predicted"/>
<keyword evidence="8" id="KW-1185">Reference proteome</keyword>
<dbReference type="InterPro" id="IPR045239">
    <property type="entry name" value="bHLH95_bHLH"/>
</dbReference>
<evidence type="ECO:0000256" key="5">
    <source>
        <dbReference type="ARBA" id="ARBA00023242"/>
    </source>
</evidence>
<feature type="region of interest" description="Disordered" evidence="6">
    <location>
        <begin position="239"/>
        <end position="277"/>
    </location>
</feature>
<evidence type="ECO:0000256" key="4">
    <source>
        <dbReference type="ARBA" id="ARBA00023163"/>
    </source>
</evidence>
<accession>A0ABM3H7I6</accession>
<feature type="domain" description="BHLH" evidence="7">
    <location>
        <begin position="343"/>
        <end position="392"/>
    </location>
</feature>
<dbReference type="CDD" id="cd11393">
    <property type="entry name" value="bHLH_AtbHLH_like"/>
    <property type="match status" value="1"/>
</dbReference>
<dbReference type="PANTHER" id="PTHR16223">
    <property type="entry name" value="TRANSCRIPTION FACTOR BHLH83-RELATED"/>
    <property type="match status" value="1"/>
</dbReference>